<dbReference type="PANTHER" id="PTHR43679:SF2">
    <property type="entry name" value="OCTANOYL-[GCVH]:PROTEIN N-OCTANOYLTRANSFERASE"/>
    <property type="match status" value="1"/>
</dbReference>
<organism evidence="2 3">
    <name type="scientific">Periweissella fabaria</name>
    <dbReference type="NCBI Taxonomy" id="546157"/>
    <lineage>
        <taxon>Bacteria</taxon>
        <taxon>Bacillati</taxon>
        <taxon>Bacillota</taxon>
        <taxon>Bacilli</taxon>
        <taxon>Lactobacillales</taxon>
        <taxon>Lactobacillaceae</taxon>
        <taxon>Periweissella</taxon>
    </lineage>
</organism>
<reference evidence="2 3" key="1">
    <citation type="submission" date="2021-11" db="EMBL/GenBank/DDBJ databases">
        <authorList>
            <person name="Depoorter E."/>
        </authorList>
    </citation>
    <scope>NUCLEOTIDE SEQUENCE [LARGE SCALE GENOMIC DNA]</scope>
    <source>
        <strain evidence="2 3">LMG 24289</strain>
    </source>
</reference>
<dbReference type="PANTHER" id="PTHR43679">
    <property type="entry name" value="OCTANOYLTRANSFERASE LIPM-RELATED"/>
    <property type="match status" value="1"/>
</dbReference>
<protein>
    <recommendedName>
        <fullName evidence="1">BPL/LPL catalytic domain-containing protein</fullName>
    </recommendedName>
</protein>
<evidence type="ECO:0000259" key="1">
    <source>
        <dbReference type="PROSITE" id="PS51733"/>
    </source>
</evidence>
<comment type="caution">
    <text evidence="2">The sequence shown here is derived from an EMBL/GenBank/DDBJ whole genome shotgun (WGS) entry which is preliminary data.</text>
</comment>
<evidence type="ECO:0000313" key="2">
    <source>
        <dbReference type="EMBL" id="CAH0416763.1"/>
    </source>
</evidence>
<name>A0ABN8BJ90_9LACO</name>
<dbReference type="PROSITE" id="PS51733">
    <property type="entry name" value="BPL_LPL_CATALYTIC"/>
    <property type="match status" value="1"/>
</dbReference>
<dbReference type="Proteomes" id="UP000789707">
    <property type="component" value="Unassembled WGS sequence"/>
</dbReference>
<dbReference type="SUPFAM" id="SSF55681">
    <property type="entry name" value="Class II aaRS and biotin synthetases"/>
    <property type="match status" value="1"/>
</dbReference>
<dbReference type="Pfam" id="PF21948">
    <property type="entry name" value="LplA-B_cat"/>
    <property type="match status" value="1"/>
</dbReference>
<evidence type="ECO:0000313" key="3">
    <source>
        <dbReference type="Proteomes" id="UP000789707"/>
    </source>
</evidence>
<gene>
    <name evidence="2" type="ORF">WFA24289_01076</name>
</gene>
<proteinExistence type="predicted"/>
<accession>A0ABN8BJ90</accession>
<feature type="domain" description="BPL/LPL catalytic" evidence="1">
    <location>
        <begin position="35"/>
        <end position="218"/>
    </location>
</feature>
<dbReference type="RefSeq" id="WP_230096803.1">
    <property type="nucleotide sequence ID" value="NZ_CAKKNS010000004.1"/>
</dbReference>
<dbReference type="InterPro" id="IPR050664">
    <property type="entry name" value="Octanoyltrans_LipM/LipL"/>
</dbReference>
<dbReference type="InterPro" id="IPR045864">
    <property type="entry name" value="aa-tRNA-synth_II/BPL/LPL"/>
</dbReference>
<dbReference type="Gene3D" id="3.30.930.10">
    <property type="entry name" value="Bira Bifunctional Protein, Domain 2"/>
    <property type="match status" value="1"/>
</dbReference>
<sequence>MQVPFSAITYLKNDFTTEVPFMSSVYNQCLYNHVDAMNAILHIWTTPKQVALGPRDKQLPNFSAAVAWLAANDYTMYNRNAGGLAVIGDTDILNASLIFQQPATPLSIDEAYQLVVELLQKTLPDLTLTTGEVATSYCPGTYDISVNGQKIAGLAQHRYQNKIAVSFYLSVAGDQAYRCEIIRQMYLIGLQSKTITPPYPDIQASSMTTLASLNTHYSLERVVTNLTHNWFPMMPFDRNLISATTLQTYIDRLQRRQSPIIGALTN</sequence>
<keyword evidence="3" id="KW-1185">Reference proteome</keyword>
<dbReference type="InterPro" id="IPR004143">
    <property type="entry name" value="BPL_LPL_catalytic"/>
</dbReference>
<dbReference type="EMBL" id="CAKKNS010000004">
    <property type="protein sequence ID" value="CAH0416763.1"/>
    <property type="molecule type" value="Genomic_DNA"/>
</dbReference>